<proteinExistence type="predicted"/>
<evidence type="ECO:0000256" key="1">
    <source>
        <dbReference type="SAM" id="MobiDB-lite"/>
    </source>
</evidence>
<organism evidence="2 3">
    <name type="scientific">Sistotremastrum niveocremeum HHB9708</name>
    <dbReference type="NCBI Taxonomy" id="1314777"/>
    <lineage>
        <taxon>Eukaryota</taxon>
        <taxon>Fungi</taxon>
        <taxon>Dikarya</taxon>
        <taxon>Basidiomycota</taxon>
        <taxon>Agaricomycotina</taxon>
        <taxon>Agaricomycetes</taxon>
        <taxon>Sistotremastrales</taxon>
        <taxon>Sistotremastraceae</taxon>
        <taxon>Sertulicium</taxon>
        <taxon>Sertulicium niveocremeum</taxon>
    </lineage>
</organism>
<dbReference type="AlphaFoldDB" id="A0A164RJH6"/>
<dbReference type="EMBL" id="KV419420">
    <property type="protein sequence ID" value="KZS90612.1"/>
    <property type="molecule type" value="Genomic_DNA"/>
</dbReference>
<keyword evidence="3" id="KW-1185">Reference proteome</keyword>
<sequence length="305" mass="35445">MAQGLGIIHKKSIPLAAHVWDLEAEIMPNDPVIHKFTAGQRFKLDWRKTIKESKFNQSEITTGNVGAISKNLALKNLIAVVDVFKRRYDQWRTEHAHWIRTIKEPELDIDNLEHLQKISLTHDLARAKRKAILTRKNQRKVKLCAHRKQILESLIEQKTPEENSYRWLLSVVEYPRVPLPKNTEELGNKGVSSDESDRDEKTHQSIYRVKTFRWRHPALTAYLDGVDDDRRWTNDERQRKPGAGFRDRRRTGNTSLTPAVGGMHSEIYSPDYLQHLPPAERAYLAPKLPRPMPELQPILAARREL</sequence>
<reference evidence="2 3" key="1">
    <citation type="journal article" date="2016" name="Mol. Biol. Evol.">
        <title>Comparative Genomics of Early-Diverging Mushroom-Forming Fungi Provides Insights into the Origins of Lignocellulose Decay Capabilities.</title>
        <authorList>
            <person name="Nagy L.G."/>
            <person name="Riley R."/>
            <person name="Tritt A."/>
            <person name="Adam C."/>
            <person name="Daum C."/>
            <person name="Floudas D."/>
            <person name="Sun H."/>
            <person name="Yadav J.S."/>
            <person name="Pangilinan J."/>
            <person name="Larsson K.H."/>
            <person name="Matsuura K."/>
            <person name="Barry K."/>
            <person name="Labutti K."/>
            <person name="Kuo R."/>
            <person name="Ohm R.A."/>
            <person name="Bhattacharya S.S."/>
            <person name="Shirouzu T."/>
            <person name="Yoshinaga Y."/>
            <person name="Martin F.M."/>
            <person name="Grigoriev I.V."/>
            <person name="Hibbett D.S."/>
        </authorList>
    </citation>
    <scope>NUCLEOTIDE SEQUENCE [LARGE SCALE GENOMIC DNA]</scope>
    <source>
        <strain evidence="2 3">HHB9708</strain>
    </source>
</reference>
<dbReference type="Proteomes" id="UP000076722">
    <property type="component" value="Unassembled WGS sequence"/>
</dbReference>
<evidence type="ECO:0000313" key="2">
    <source>
        <dbReference type="EMBL" id="KZS90612.1"/>
    </source>
</evidence>
<protein>
    <submittedName>
        <fullName evidence="2">Uncharacterized protein</fullName>
    </submittedName>
</protein>
<evidence type="ECO:0000313" key="3">
    <source>
        <dbReference type="Proteomes" id="UP000076722"/>
    </source>
</evidence>
<dbReference type="OrthoDB" id="3224221at2759"/>
<name>A0A164RJH6_9AGAM</name>
<accession>A0A164RJH6</accession>
<feature type="region of interest" description="Disordered" evidence="1">
    <location>
        <begin position="180"/>
        <end position="202"/>
    </location>
</feature>
<feature type="region of interest" description="Disordered" evidence="1">
    <location>
        <begin position="232"/>
        <end position="263"/>
    </location>
</feature>
<gene>
    <name evidence="2" type="ORF">SISNIDRAFT_468391</name>
</gene>